<evidence type="ECO:0000313" key="3">
    <source>
        <dbReference type="Proteomes" id="UP000078492"/>
    </source>
</evidence>
<evidence type="ECO:0008006" key="4">
    <source>
        <dbReference type="Google" id="ProtNLM"/>
    </source>
</evidence>
<dbReference type="EMBL" id="KQ978881">
    <property type="protein sequence ID" value="KYN27809.1"/>
    <property type="molecule type" value="Genomic_DNA"/>
</dbReference>
<dbReference type="Proteomes" id="UP000078492">
    <property type="component" value="Unassembled WGS sequence"/>
</dbReference>
<feature type="signal peptide" evidence="1">
    <location>
        <begin position="1"/>
        <end position="24"/>
    </location>
</feature>
<feature type="non-terminal residue" evidence="2">
    <location>
        <position position="1"/>
    </location>
</feature>
<gene>
    <name evidence="2" type="ORF">ALC57_02874</name>
</gene>
<name>A0A195EIX0_9HYME</name>
<protein>
    <recommendedName>
        <fullName evidence="4">Abaecin</fullName>
    </recommendedName>
</protein>
<evidence type="ECO:0000256" key="1">
    <source>
        <dbReference type="SAM" id="SignalP"/>
    </source>
</evidence>
<reference evidence="2 3" key="1">
    <citation type="submission" date="2015-09" db="EMBL/GenBank/DDBJ databases">
        <title>Trachymyrmex cornetzi WGS genome.</title>
        <authorList>
            <person name="Nygaard S."/>
            <person name="Hu H."/>
            <person name="Boomsma J."/>
            <person name="Zhang G."/>
        </authorList>
    </citation>
    <scope>NUCLEOTIDE SEQUENCE [LARGE SCALE GENOMIC DNA]</scope>
    <source>
        <strain evidence="2">Tcor2-1</strain>
        <tissue evidence="2">Whole body</tissue>
    </source>
</reference>
<organism evidence="2 3">
    <name type="scientific">Trachymyrmex cornetzi</name>
    <dbReference type="NCBI Taxonomy" id="471704"/>
    <lineage>
        <taxon>Eukaryota</taxon>
        <taxon>Metazoa</taxon>
        <taxon>Ecdysozoa</taxon>
        <taxon>Arthropoda</taxon>
        <taxon>Hexapoda</taxon>
        <taxon>Insecta</taxon>
        <taxon>Pterygota</taxon>
        <taxon>Neoptera</taxon>
        <taxon>Endopterygota</taxon>
        <taxon>Hymenoptera</taxon>
        <taxon>Apocrita</taxon>
        <taxon>Aculeata</taxon>
        <taxon>Formicoidea</taxon>
        <taxon>Formicidae</taxon>
        <taxon>Myrmicinae</taxon>
        <taxon>Trachymyrmex</taxon>
    </lineage>
</organism>
<sequence>QISLRKIVITVAAALIVIIAFVHAIPTSSPIPSGAITIYPIPQRPPYAPNPWIYPKPTTVQPAGH</sequence>
<keyword evidence="3" id="KW-1185">Reference proteome</keyword>
<keyword evidence="1" id="KW-0732">Signal</keyword>
<dbReference type="AlphaFoldDB" id="A0A195EIX0"/>
<evidence type="ECO:0000313" key="2">
    <source>
        <dbReference type="EMBL" id="KYN27809.1"/>
    </source>
</evidence>
<accession>A0A195EIX0</accession>
<feature type="chain" id="PRO_5008270828" description="Abaecin" evidence="1">
    <location>
        <begin position="25"/>
        <end position="65"/>
    </location>
</feature>
<proteinExistence type="predicted"/>